<evidence type="ECO:0000256" key="3">
    <source>
        <dbReference type="ARBA" id="ARBA00022448"/>
    </source>
</evidence>
<evidence type="ECO:0000256" key="6">
    <source>
        <dbReference type="ARBA" id="ARBA00022989"/>
    </source>
</evidence>
<reference evidence="10 11" key="1">
    <citation type="journal article" date="2015" name="Genome Biol. Evol.">
        <title>Phylogenomic analyses indicate that early fungi evolved digesting cell walls of algal ancestors of land plants.</title>
        <authorList>
            <person name="Chang Y."/>
            <person name="Wang S."/>
            <person name="Sekimoto S."/>
            <person name="Aerts A.L."/>
            <person name="Choi C."/>
            <person name="Clum A."/>
            <person name="LaButti K.M."/>
            <person name="Lindquist E.A."/>
            <person name="Yee Ngan C."/>
            <person name="Ohm R.A."/>
            <person name="Salamov A.A."/>
            <person name="Grigoriev I.V."/>
            <person name="Spatafora J.W."/>
            <person name="Berbee M.L."/>
        </authorList>
    </citation>
    <scope>NUCLEOTIDE SEQUENCE [LARGE SCALE GENOMIC DNA]</scope>
    <source>
        <strain evidence="10 11">JEL478</strain>
    </source>
</reference>
<protein>
    <submittedName>
        <fullName evidence="10">Mitochondrial carrier</fullName>
    </submittedName>
</protein>
<keyword evidence="5" id="KW-0677">Repeat</keyword>
<dbReference type="Gene3D" id="1.50.40.10">
    <property type="entry name" value="Mitochondrial carrier domain"/>
    <property type="match status" value="1"/>
</dbReference>
<comment type="subcellular location">
    <subcellularLocation>
        <location evidence="1">Mitochondrion membrane</location>
        <topology evidence="1">Multi-pass membrane protein</topology>
    </subcellularLocation>
</comment>
<sequence length="437" mass="48023">MALRASSNAPPLPIGIPKKVSLYEEDDIFSDHPIEETDTLTFATASYARALFSSPFRVVETLTDAQYRGSNGAQRPRRGAKGKEVARDRDPAFDLFADNPWPTSEGFDEFSAQVRREPSPAPAPASTEAPAPSNGKKMSLLDGMIDSTKSIWDHPDGGWTFLLKGHLTQFVANLATDALRPALEESLNDLLDVFDETHLGTYVASHVVVATLLSPLETTRTRLILQASSTPLTYTNLPQTLFSIYQHEGGLPGLYHPITLIPTILSSVFSSSLRYASRTILSEHLHLTRLYQPVSYWAANLSLLAVESFILSPWELVVTRLRAQRNVVPIPFAPQQEDPSYETAVVVSPPGPAVRKYYGPIDVLGHVAREEGGIDGSLAVTELPPEVGLGEFVKRYLAGLMSLWRGWEARYARRAVEVVMEEVWVADSGPGELDGGW</sequence>
<evidence type="ECO:0000313" key="10">
    <source>
        <dbReference type="EMBL" id="KXS16621.1"/>
    </source>
</evidence>
<dbReference type="EMBL" id="KQ965751">
    <property type="protein sequence ID" value="KXS16621.1"/>
    <property type="molecule type" value="Genomic_DNA"/>
</dbReference>
<dbReference type="Proteomes" id="UP000070544">
    <property type="component" value="Unassembled WGS sequence"/>
</dbReference>
<evidence type="ECO:0000256" key="8">
    <source>
        <dbReference type="ARBA" id="ARBA00023136"/>
    </source>
</evidence>
<evidence type="ECO:0000256" key="5">
    <source>
        <dbReference type="ARBA" id="ARBA00022737"/>
    </source>
</evidence>
<feature type="region of interest" description="Disordered" evidence="9">
    <location>
        <begin position="112"/>
        <end position="139"/>
    </location>
</feature>
<gene>
    <name evidence="10" type="ORF">M427DRAFT_43438</name>
</gene>
<feature type="compositionally biased region" description="Low complexity" evidence="9">
    <location>
        <begin position="124"/>
        <end position="133"/>
    </location>
</feature>
<comment type="similarity">
    <text evidence="2">Belongs to the mitochondrial carrier (TC 2.A.29) family.</text>
</comment>
<dbReference type="AlphaFoldDB" id="A0A139AII3"/>
<evidence type="ECO:0000313" key="11">
    <source>
        <dbReference type="Proteomes" id="UP000070544"/>
    </source>
</evidence>
<keyword evidence="8" id="KW-0472">Membrane</keyword>
<dbReference type="SUPFAM" id="SSF103506">
    <property type="entry name" value="Mitochondrial carrier"/>
    <property type="match status" value="1"/>
</dbReference>
<dbReference type="PANTHER" id="PTHR45624">
    <property type="entry name" value="MITOCHONDRIAL BASIC AMINO ACIDS TRANSPORTER-RELATED"/>
    <property type="match status" value="1"/>
</dbReference>
<evidence type="ECO:0000256" key="7">
    <source>
        <dbReference type="ARBA" id="ARBA00023128"/>
    </source>
</evidence>
<keyword evidence="11" id="KW-1185">Reference proteome</keyword>
<keyword evidence="4" id="KW-0812">Transmembrane</keyword>
<keyword evidence="3" id="KW-0813">Transport</keyword>
<accession>A0A139AII3</accession>
<evidence type="ECO:0000256" key="2">
    <source>
        <dbReference type="ARBA" id="ARBA00006375"/>
    </source>
</evidence>
<dbReference type="InterPro" id="IPR023395">
    <property type="entry name" value="MCP_dom_sf"/>
</dbReference>
<evidence type="ECO:0000256" key="9">
    <source>
        <dbReference type="SAM" id="MobiDB-lite"/>
    </source>
</evidence>
<evidence type="ECO:0000256" key="4">
    <source>
        <dbReference type="ARBA" id="ARBA00022692"/>
    </source>
</evidence>
<name>A0A139AII3_GONPJ</name>
<proteinExistence type="inferred from homology"/>
<dbReference type="InterPro" id="IPR050567">
    <property type="entry name" value="Mitochondrial_Carrier"/>
</dbReference>
<dbReference type="GO" id="GO:0031966">
    <property type="term" value="C:mitochondrial membrane"/>
    <property type="evidence" value="ECO:0007669"/>
    <property type="project" value="UniProtKB-SubCell"/>
</dbReference>
<evidence type="ECO:0000256" key="1">
    <source>
        <dbReference type="ARBA" id="ARBA00004225"/>
    </source>
</evidence>
<keyword evidence="7" id="KW-0496">Mitochondrion</keyword>
<dbReference type="GO" id="GO:0022857">
    <property type="term" value="F:transmembrane transporter activity"/>
    <property type="evidence" value="ECO:0007669"/>
    <property type="project" value="TreeGrafter"/>
</dbReference>
<organism evidence="10 11">
    <name type="scientific">Gonapodya prolifera (strain JEL478)</name>
    <name type="common">Monoblepharis prolifera</name>
    <dbReference type="NCBI Taxonomy" id="1344416"/>
    <lineage>
        <taxon>Eukaryota</taxon>
        <taxon>Fungi</taxon>
        <taxon>Fungi incertae sedis</taxon>
        <taxon>Chytridiomycota</taxon>
        <taxon>Chytridiomycota incertae sedis</taxon>
        <taxon>Monoblepharidomycetes</taxon>
        <taxon>Monoblepharidales</taxon>
        <taxon>Gonapodyaceae</taxon>
        <taxon>Gonapodya</taxon>
    </lineage>
</organism>
<keyword evidence="6" id="KW-1133">Transmembrane helix</keyword>
<dbReference type="OrthoDB" id="77989at2759"/>